<evidence type="ECO:0000313" key="2">
    <source>
        <dbReference type="Proteomes" id="UP001329825"/>
    </source>
</evidence>
<name>A0ABZ1D639_9TREE</name>
<evidence type="ECO:0000313" key="1">
    <source>
        <dbReference type="EMBL" id="WRT69505.1"/>
    </source>
</evidence>
<organism evidence="1 2">
    <name type="scientific">Kwoniella shivajii</name>
    <dbReference type="NCBI Taxonomy" id="564305"/>
    <lineage>
        <taxon>Eukaryota</taxon>
        <taxon>Fungi</taxon>
        <taxon>Dikarya</taxon>
        <taxon>Basidiomycota</taxon>
        <taxon>Agaricomycotina</taxon>
        <taxon>Tremellomycetes</taxon>
        <taxon>Tremellales</taxon>
        <taxon>Cryptococcaceae</taxon>
        <taxon>Kwoniella</taxon>
    </lineage>
</organism>
<dbReference type="RefSeq" id="XP_062794244.1">
    <property type="nucleotide sequence ID" value="XM_062938193.1"/>
</dbReference>
<keyword evidence="2" id="KW-1185">Reference proteome</keyword>
<dbReference type="PANTHER" id="PTHR39214:SF1">
    <property type="entry name" value="MICROBODY (PEROXISOME) BIOGENESIS PROTEIN PEROXIN 8 (EUROFUNG)"/>
    <property type="match status" value="1"/>
</dbReference>
<dbReference type="PANTHER" id="PTHR39214">
    <property type="entry name" value="MICROBODY (PEROXISOME) BIOGENESIS PROTEIN PEROXIN 8 (EUROFUNG)"/>
    <property type="match status" value="1"/>
</dbReference>
<protein>
    <submittedName>
        <fullName evidence="1">Uncharacterized protein</fullName>
    </submittedName>
</protein>
<dbReference type="EMBL" id="CP141889">
    <property type="protein sequence ID" value="WRT69505.1"/>
    <property type="molecule type" value="Genomic_DNA"/>
</dbReference>
<reference evidence="1 2" key="1">
    <citation type="submission" date="2024-01" db="EMBL/GenBank/DDBJ databases">
        <title>Comparative genomics of Cryptococcus and Kwoniella reveals pathogenesis evolution and contrasting modes of karyotype evolution via chromosome fusion or intercentromeric recombination.</title>
        <authorList>
            <person name="Coelho M.A."/>
            <person name="David-Palma M."/>
            <person name="Shea T."/>
            <person name="Bowers K."/>
            <person name="McGinley-Smith S."/>
            <person name="Mohammad A.W."/>
            <person name="Gnirke A."/>
            <person name="Yurkov A.M."/>
            <person name="Nowrousian M."/>
            <person name="Sun S."/>
            <person name="Cuomo C.A."/>
            <person name="Heitman J."/>
        </authorList>
    </citation>
    <scope>NUCLEOTIDE SEQUENCE [LARGE SCALE GENOMIC DNA]</scope>
    <source>
        <strain evidence="1">CBS 11374</strain>
    </source>
</reference>
<accession>A0ABZ1D639</accession>
<dbReference type="Proteomes" id="UP001329825">
    <property type="component" value="Chromosome 9"/>
</dbReference>
<dbReference type="GeneID" id="87958621"/>
<gene>
    <name evidence="1" type="ORF">IL334_006491</name>
</gene>
<proteinExistence type="predicted"/>
<sequence length="599" mass="67261">MSSSAGQSSNSGQDVLSLLPQFINLLRSPSIPAIPLPTLLGAITHFLCNLDSPHLEGFISALVTSPFLWSDIDSTVDDVRNTIRLAVPARISKINQETQNVYFAETRKKRRAREWLHVCVKSAVAIEDGPGTYSFLFGILQGLDDTQDLDWGKERVNLEETAVLFLAGKMNTSRDTVKELCIVIPHIALERLQALDMEKLVSAIDLNFHATFDILTRQFEQEGPTLARALARSFEVLESGGPSSRKFAWESMKRFCMEVKGRADNWEKEWIIKDIRSDANEWQKRKTAFFSFLLVSSTILEILLRDNLQAPGTLFGGSESSSDIAAHILSELASFAYLTEESQGGFENYHEILYGCLDIIDTRAGTQGVRKLFDLVCEDADMSDARAGFVLVLGEELVHHLGKKQIDMLFPLAERHVVRPSHHASFEASHAFMLTLLKSSAASLESSHSQEAFFDALLPNYLDILTKQYRSDEITPEQFRQAFPLIVGSSSKRSPDAVQNCLSALSTMPETAEIRKIRVSITPYIPSTDLPLYLDDLAQMIVRTGTDSEERLDLVKSAFEMIVRDMSDAHRSIGIDWWLKWKTEFEGTDRQVGFIRSRL</sequence>
<dbReference type="InterPro" id="IPR055334">
    <property type="entry name" value="PEX8-like"/>
</dbReference>